<feature type="chain" id="PRO_5011663092" evidence="1">
    <location>
        <begin position="25"/>
        <end position="193"/>
    </location>
</feature>
<dbReference type="InterPro" id="IPR007921">
    <property type="entry name" value="CHAP_dom"/>
</dbReference>
<dbReference type="Proteomes" id="UP000198761">
    <property type="component" value="Unassembled WGS sequence"/>
</dbReference>
<evidence type="ECO:0000313" key="4">
    <source>
        <dbReference type="Proteomes" id="UP000198761"/>
    </source>
</evidence>
<dbReference type="EMBL" id="FOCE01000005">
    <property type="protein sequence ID" value="SEN40949.1"/>
    <property type="molecule type" value="Genomic_DNA"/>
</dbReference>
<organism evidence="3 4">
    <name type="scientific">Gemmobacter aquatilis</name>
    <dbReference type="NCBI Taxonomy" id="933059"/>
    <lineage>
        <taxon>Bacteria</taxon>
        <taxon>Pseudomonadati</taxon>
        <taxon>Pseudomonadota</taxon>
        <taxon>Alphaproteobacteria</taxon>
        <taxon>Rhodobacterales</taxon>
        <taxon>Paracoccaceae</taxon>
        <taxon>Gemmobacter</taxon>
    </lineage>
</organism>
<evidence type="ECO:0000313" key="3">
    <source>
        <dbReference type="EMBL" id="SEN40949.1"/>
    </source>
</evidence>
<keyword evidence="4" id="KW-1185">Reference proteome</keyword>
<dbReference type="Pfam" id="PF05257">
    <property type="entry name" value="CHAP"/>
    <property type="match status" value="1"/>
</dbReference>
<evidence type="ECO:0000256" key="1">
    <source>
        <dbReference type="SAM" id="SignalP"/>
    </source>
</evidence>
<feature type="domain" description="Peptidase C51" evidence="2">
    <location>
        <begin position="53"/>
        <end position="173"/>
    </location>
</feature>
<dbReference type="Gene3D" id="3.90.1720.10">
    <property type="entry name" value="endopeptidase domain like (from Nostoc punctiforme)"/>
    <property type="match status" value="1"/>
</dbReference>
<sequence length="193" mass="21228">MICKTASAALLAFALLAQAPVAEAKNSDARGDAQIARMTKPVVADEKEAQVETEALRSELKQAVAEVASAPRKGRLWCVPFARAVSGIELKGNAVTWWKQAADRYKRGSEPQVGAVMNFRATRKMPMGHVAVVSQVVDERRILIDQANWERNRITQDTLVIDISAQNDWSKVRVENSAGSMGAPYPVFGFIYR</sequence>
<dbReference type="PROSITE" id="PS50911">
    <property type="entry name" value="CHAP"/>
    <property type="match status" value="1"/>
</dbReference>
<dbReference type="InterPro" id="IPR038765">
    <property type="entry name" value="Papain-like_cys_pep_sf"/>
</dbReference>
<name>A0A1H8GAT5_9RHOB</name>
<dbReference type="RefSeq" id="WP_245749443.1">
    <property type="nucleotide sequence ID" value="NZ_FOCE01000005.1"/>
</dbReference>
<feature type="signal peptide" evidence="1">
    <location>
        <begin position="1"/>
        <end position="24"/>
    </location>
</feature>
<accession>A0A1H8GAT5</accession>
<dbReference type="STRING" id="933059.SAMN04488103_1054"/>
<reference evidence="3 4" key="1">
    <citation type="submission" date="2016-10" db="EMBL/GenBank/DDBJ databases">
        <authorList>
            <person name="de Groot N.N."/>
        </authorList>
    </citation>
    <scope>NUCLEOTIDE SEQUENCE [LARGE SCALE GENOMIC DNA]</scope>
    <source>
        <strain evidence="3 4">DSM 3857</strain>
    </source>
</reference>
<dbReference type="SUPFAM" id="SSF54001">
    <property type="entry name" value="Cysteine proteinases"/>
    <property type="match status" value="1"/>
</dbReference>
<protein>
    <submittedName>
        <fullName evidence="3">CHAP domain-containing protein</fullName>
    </submittedName>
</protein>
<keyword evidence="1" id="KW-0732">Signal</keyword>
<evidence type="ECO:0000259" key="2">
    <source>
        <dbReference type="PROSITE" id="PS50911"/>
    </source>
</evidence>
<dbReference type="AlphaFoldDB" id="A0A1H8GAT5"/>
<gene>
    <name evidence="3" type="ORF">SAMN04488103_1054</name>
</gene>
<proteinExistence type="predicted"/>